<accession>A0A0F9F864</accession>
<evidence type="ECO:0000313" key="1">
    <source>
        <dbReference type="EMBL" id="KKL82478.1"/>
    </source>
</evidence>
<dbReference type="AlphaFoldDB" id="A0A0F9F864"/>
<sequence>MKLKFKIRGIPAHPASRYRLGKDNIPMLNKEGLMWFLWNEPELSGKIHLNSKVYSLKKIG</sequence>
<proteinExistence type="predicted"/>
<protein>
    <submittedName>
        <fullName evidence="1">Uncharacterized protein</fullName>
    </submittedName>
</protein>
<reference evidence="1" key="1">
    <citation type="journal article" date="2015" name="Nature">
        <title>Complex archaea that bridge the gap between prokaryotes and eukaryotes.</title>
        <authorList>
            <person name="Spang A."/>
            <person name="Saw J.H."/>
            <person name="Jorgensen S.L."/>
            <person name="Zaremba-Niedzwiedzka K."/>
            <person name="Martijn J."/>
            <person name="Lind A.E."/>
            <person name="van Eijk R."/>
            <person name="Schleper C."/>
            <person name="Guy L."/>
            <person name="Ettema T.J."/>
        </authorList>
    </citation>
    <scope>NUCLEOTIDE SEQUENCE</scope>
</reference>
<dbReference type="EMBL" id="LAZR01022265">
    <property type="protein sequence ID" value="KKL82478.1"/>
    <property type="molecule type" value="Genomic_DNA"/>
</dbReference>
<comment type="caution">
    <text evidence="1">The sequence shown here is derived from an EMBL/GenBank/DDBJ whole genome shotgun (WGS) entry which is preliminary data.</text>
</comment>
<name>A0A0F9F864_9ZZZZ</name>
<organism evidence="1">
    <name type="scientific">marine sediment metagenome</name>
    <dbReference type="NCBI Taxonomy" id="412755"/>
    <lineage>
        <taxon>unclassified sequences</taxon>
        <taxon>metagenomes</taxon>
        <taxon>ecological metagenomes</taxon>
    </lineage>
</organism>
<gene>
    <name evidence="1" type="ORF">LCGC14_1984280</name>
</gene>